<keyword evidence="5 6" id="KW-0472">Membrane</keyword>
<name>A0A9D9E709_9LACO</name>
<reference evidence="8" key="2">
    <citation type="journal article" date="2021" name="PeerJ">
        <title>Extensive microbial diversity within the chicken gut microbiome revealed by metagenomics and culture.</title>
        <authorList>
            <person name="Gilroy R."/>
            <person name="Ravi A."/>
            <person name="Getino M."/>
            <person name="Pursley I."/>
            <person name="Horton D.L."/>
            <person name="Alikhan N.F."/>
            <person name="Baker D."/>
            <person name="Gharbi K."/>
            <person name="Hall N."/>
            <person name="Watson M."/>
            <person name="Adriaenssens E.M."/>
            <person name="Foster-Nyarko E."/>
            <person name="Jarju S."/>
            <person name="Secka A."/>
            <person name="Antonio M."/>
            <person name="Oren A."/>
            <person name="Chaudhuri R.R."/>
            <person name="La Ragione R."/>
            <person name="Hildebrand F."/>
            <person name="Pallen M.J."/>
        </authorList>
    </citation>
    <scope>NUCLEOTIDE SEQUENCE</scope>
    <source>
        <strain evidence="8">C6-149</strain>
    </source>
</reference>
<feature type="transmembrane region" description="Helical" evidence="6">
    <location>
        <begin position="191"/>
        <end position="212"/>
    </location>
</feature>
<evidence type="ECO:0000256" key="6">
    <source>
        <dbReference type="SAM" id="Phobius"/>
    </source>
</evidence>
<sequence>MINDAHRRQRTGIVLASLGAVCWGLAGPIAQKLFYQGYSPEWLTGLKMTISGLLILSVLWVKDRKNMFTIWKNKKDALLLLIFSVVGMLSVQYMYFATVKASNSPTATIMQSLGTIIIVLWGIVAHREMPRVVDVLSVVLALAGTWLLVTKGHLSHLAISPLALGLGILLGTCGAINTLMPNNLLERYSSLSVVGWSMLTGGIFLEFIHPVWRDVPKITGMNLLGIITIIIFGTALAYLCFLGSLNYISPTVAGLLDAFEPLTATILSVIFLHMFFNFWEILGGILVLSTVFILSWAKPKD</sequence>
<dbReference type="InterPro" id="IPR037185">
    <property type="entry name" value="EmrE-like"/>
</dbReference>
<proteinExistence type="inferred from homology"/>
<feature type="transmembrane region" description="Helical" evidence="6">
    <location>
        <begin position="108"/>
        <end position="125"/>
    </location>
</feature>
<feature type="domain" description="EamA" evidence="7">
    <location>
        <begin position="164"/>
        <end position="295"/>
    </location>
</feature>
<organism evidence="8 9">
    <name type="scientific">Candidatus Gallilactobacillus intestinavium</name>
    <dbReference type="NCBI Taxonomy" id="2840838"/>
    <lineage>
        <taxon>Bacteria</taxon>
        <taxon>Bacillati</taxon>
        <taxon>Bacillota</taxon>
        <taxon>Bacilli</taxon>
        <taxon>Lactobacillales</taxon>
        <taxon>Lactobacillaceae</taxon>
        <taxon>Lactobacillaceae incertae sedis</taxon>
        <taxon>Candidatus Gallilactobacillus</taxon>
    </lineage>
</organism>
<dbReference type="SUPFAM" id="SSF103481">
    <property type="entry name" value="Multidrug resistance efflux transporter EmrE"/>
    <property type="match status" value="2"/>
</dbReference>
<feature type="transmembrane region" description="Helical" evidence="6">
    <location>
        <begin position="252"/>
        <end position="272"/>
    </location>
</feature>
<accession>A0A9D9E709</accession>
<feature type="transmembrane region" description="Helical" evidence="6">
    <location>
        <begin position="278"/>
        <end position="297"/>
    </location>
</feature>
<dbReference type="InterPro" id="IPR000620">
    <property type="entry name" value="EamA_dom"/>
</dbReference>
<protein>
    <submittedName>
        <fullName evidence="8">EamA family transporter</fullName>
    </submittedName>
</protein>
<dbReference type="PANTHER" id="PTHR32322">
    <property type="entry name" value="INNER MEMBRANE TRANSPORTER"/>
    <property type="match status" value="1"/>
</dbReference>
<evidence type="ECO:0000313" key="9">
    <source>
        <dbReference type="Proteomes" id="UP000823614"/>
    </source>
</evidence>
<evidence type="ECO:0000256" key="2">
    <source>
        <dbReference type="ARBA" id="ARBA00007362"/>
    </source>
</evidence>
<evidence type="ECO:0000256" key="1">
    <source>
        <dbReference type="ARBA" id="ARBA00004127"/>
    </source>
</evidence>
<dbReference type="Pfam" id="PF00892">
    <property type="entry name" value="EamA"/>
    <property type="match status" value="2"/>
</dbReference>
<dbReference type="Proteomes" id="UP000823614">
    <property type="component" value="Unassembled WGS sequence"/>
</dbReference>
<dbReference type="AlphaFoldDB" id="A0A9D9E709"/>
<feature type="transmembrane region" description="Helical" evidence="6">
    <location>
        <begin position="224"/>
        <end position="245"/>
    </location>
</feature>
<feature type="transmembrane region" description="Helical" evidence="6">
    <location>
        <begin position="12"/>
        <end position="30"/>
    </location>
</feature>
<feature type="transmembrane region" description="Helical" evidence="6">
    <location>
        <begin position="42"/>
        <end position="61"/>
    </location>
</feature>
<feature type="transmembrane region" description="Helical" evidence="6">
    <location>
        <begin position="77"/>
        <end position="96"/>
    </location>
</feature>
<evidence type="ECO:0000313" key="8">
    <source>
        <dbReference type="EMBL" id="MBO8441116.1"/>
    </source>
</evidence>
<gene>
    <name evidence="8" type="ORF">IAA89_01505</name>
</gene>
<evidence type="ECO:0000256" key="5">
    <source>
        <dbReference type="ARBA" id="ARBA00023136"/>
    </source>
</evidence>
<evidence type="ECO:0000259" key="7">
    <source>
        <dbReference type="Pfam" id="PF00892"/>
    </source>
</evidence>
<comment type="similarity">
    <text evidence="2">Belongs to the EamA transporter family.</text>
</comment>
<evidence type="ECO:0000256" key="3">
    <source>
        <dbReference type="ARBA" id="ARBA00022692"/>
    </source>
</evidence>
<comment type="subcellular location">
    <subcellularLocation>
        <location evidence="1">Endomembrane system</location>
        <topology evidence="1">Multi-pass membrane protein</topology>
    </subcellularLocation>
</comment>
<reference evidence="8" key="1">
    <citation type="submission" date="2020-10" db="EMBL/GenBank/DDBJ databases">
        <authorList>
            <person name="Gilroy R."/>
        </authorList>
    </citation>
    <scope>NUCLEOTIDE SEQUENCE</scope>
    <source>
        <strain evidence="8">C6-149</strain>
    </source>
</reference>
<dbReference type="PANTHER" id="PTHR32322:SF2">
    <property type="entry name" value="EAMA DOMAIN-CONTAINING PROTEIN"/>
    <property type="match status" value="1"/>
</dbReference>
<feature type="domain" description="EamA" evidence="7">
    <location>
        <begin position="11"/>
        <end position="149"/>
    </location>
</feature>
<dbReference type="GO" id="GO:0016020">
    <property type="term" value="C:membrane"/>
    <property type="evidence" value="ECO:0007669"/>
    <property type="project" value="UniProtKB-SubCell"/>
</dbReference>
<feature type="transmembrane region" description="Helical" evidence="6">
    <location>
        <begin position="155"/>
        <end position="179"/>
    </location>
</feature>
<feature type="transmembrane region" description="Helical" evidence="6">
    <location>
        <begin position="132"/>
        <end position="149"/>
    </location>
</feature>
<dbReference type="EMBL" id="JADIMP010000027">
    <property type="protein sequence ID" value="MBO8441116.1"/>
    <property type="molecule type" value="Genomic_DNA"/>
</dbReference>
<evidence type="ECO:0000256" key="4">
    <source>
        <dbReference type="ARBA" id="ARBA00022989"/>
    </source>
</evidence>
<keyword evidence="3 6" id="KW-0812">Transmembrane</keyword>
<dbReference type="InterPro" id="IPR050638">
    <property type="entry name" value="AA-Vitamin_Transporters"/>
</dbReference>
<keyword evidence="4 6" id="KW-1133">Transmembrane helix</keyword>
<comment type="caution">
    <text evidence="8">The sequence shown here is derived from an EMBL/GenBank/DDBJ whole genome shotgun (WGS) entry which is preliminary data.</text>
</comment>